<proteinExistence type="predicted"/>
<keyword evidence="3" id="KW-1185">Reference proteome</keyword>
<accession>A5GBP3</accession>
<feature type="compositionally biased region" description="Polar residues" evidence="1">
    <location>
        <begin position="1"/>
        <end position="11"/>
    </location>
</feature>
<dbReference type="STRING" id="351605.Gura_0795"/>
<dbReference type="HOGENOM" id="CLU_2105489_0_0_7"/>
<reference evidence="2 3" key="1">
    <citation type="submission" date="2007-05" db="EMBL/GenBank/DDBJ databases">
        <title>Complete sequence of Geobacter uraniireducens Rf4.</title>
        <authorList>
            <consortium name="US DOE Joint Genome Institute"/>
            <person name="Copeland A."/>
            <person name="Lucas S."/>
            <person name="Lapidus A."/>
            <person name="Barry K."/>
            <person name="Detter J.C."/>
            <person name="Glavina del Rio T."/>
            <person name="Hammon N."/>
            <person name="Israni S."/>
            <person name="Dalin E."/>
            <person name="Tice H."/>
            <person name="Pitluck S."/>
            <person name="Chertkov O."/>
            <person name="Brettin T."/>
            <person name="Bruce D."/>
            <person name="Han C."/>
            <person name="Schmutz J."/>
            <person name="Larimer F."/>
            <person name="Land M."/>
            <person name="Hauser L."/>
            <person name="Kyrpides N."/>
            <person name="Mikhailova N."/>
            <person name="Shelobolina E."/>
            <person name="Aklujkar M."/>
            <person name="Lovley D."/>
            <person name="Richardson P."/>
        </authorList>
    </citation>
    <scope>NUCLEOTIDE SEQUENCE [LARGE SCALE GENOMIC DNA]</scope>
    <source>
        <strain evidence="2 3">Rf4</strain>
    </source>
</reference>
<feature type="region of interest" description="Disordered" evidence="1">
    <location>
        <begin position="1"/>
        <end position="27"/>
    </location>
</feature>
<organism evidence="2 3">
    <name type="scientific">Geotalea uraniireducens (strain Rf4)</name>
    <name type="common">Geobacter uraniireducens</name>
    <dbReference type="NCBI Taxonomy" id="351605"/>
    <lineage>
        <taxon>Bacteria</taxon>
        <taxon>Pseudomonadati</taxon>
        <taxon>Thermodesulfobacteriota</taxon>
        <taxon>Desulfuromonadia</taxon>
        <taxon>Geobacterales</taxon>
        <taxon>Geobacteraceae</taxon>
        <taxon>Geotalea</taxon>
    </lineage>
</organism>
<dbReference type="KEGG" id="gur:Gura_0795"/>
<protein>
    <submittedName>
        <fullName evidence="2">Uncharacterized protein</fullName>
    </submittedName>
</protein>
<dbReference type="Proteomes" id="UP000006695">
    <property type="component" value="Chromosome"/>
</dbReference>
<dbReference type="EMBL" id="CP000698">
    <property type="protein sequence ID" value="ABQ25003.1"/>
    <property type="molecule type" value="Genomic_DNA"/>
</dbReference>
<name>A5GBP3_GEOUR</name>
<evidence type="ECO:0000313" key="3">
    <source>
        <dbReference type="Proteomes" id="UP000006695"/>
    </source>
</evidence>
<gene>
    <name evidence="2" type="ordered locus">Gura_0795</name>
</gene>
<evidence type="ECO:0000256" key="1">
    <source>
        <dbReference type="SAM" id="MobiDB-lite"/>
    </source>
</evidence>
<evidence type="ECO:0000313" key="2">
    <source>
        <dbReference type="EMBL" id="ABQ25003.1"/>
    </source>
</evidence>
<sequence>MASISQSWTQKHQSKEEIMTGKRLSSTGVTKNELAAAIREEIQRFEQSLLGHLKPPVKGCDAGDYGCCECEPTHHDYREIDEMIQHRPDVLQQFIESNKEPIRKFFEKKGIKLTK</sequence>
<dbReference type="AlphaFoldDB" id="A5GBP3"/>